<proteinExistence type="predicted"/>
<evidence type="ECO:0000259" key="3">
    <source>
        <dbReference type="Pfam" id="PF13581"/>
    </source>
</evidence>
<dbReference type="CDD" id="cd16936">
    <property type="entry name" value="HATPase_RsbW-like"/>
    <property type="match status" value="1"/>
</dbReference>
<evidence type="ECO:0000256" key="2">
    <source>
        <dbReference type="SAM" id="MobiDB-lite"/>
    </source>
</evidence>
<dbReference type="PANTHER" id="PTHR35526:SF3">
    <property type="entry name" value="ANTI-SIGMA-F FACTOR RSBW"/>
    <property type="match status" value="1"/>
</dbReference>
<dbReference type="Proteomes" id="UP000237846">
    <property type="component" value="Unassembled WGS sequence"/>
</dbReference>
<evidence type="ECO:0000313" key="5">
    <source>
        <dbReference type="Proteomes" id="UP000237846"/>
    </source>
</evidence>
<evidence type="ECO:0000256" key="1">
    <source>
        <dbReference type="ARBA" id="ARBA00022527"/>
    </source>
</evidence>
<organism evidence="4 5">
    <name type="scientific">Allonocardiopsis opalescens</name>
    <dbReference type="NCBI Taxonomy" id="1144618"/>
    <lineage>
        <taxon>Bacteria</taxon>
        <taxon>Bacillati</taxon>
        <taxon>Actinomycetota</taxon>
        <taxon>Actinomycetes</taxon>
        <taxon>Streptosporangiales</taxon>
        <taxon>Allonocardiopsis</taxon>
    </lineage>
</organism>
<keyword evidence="1" id="KW-0723">Serine/threonine-protein kinase</keyword>
<comment type="caution">
    <text evidence="4">The sequence shown here is derived from an EMBL/GenBank/DDBJ whole genome shotgun (WGS) entry which is preliminary data.</text>
</comment>
<feature type="region of interest" description="Disordered" evidence="2">
    <location>
        <begin position="24"/>
        <end position="50"/>
    </location>
</feature>
<evidence type="ECO:0000313" key="4">
    <source>
        <dbReference type="EMBL" id="PRY02589.1"/>
    </source>
</evidence>
<feature type="compositionally biased region" description="Basic and acidic residues" evidence="2">
    <location>
        <begin position="24"/>
        <end position="38"/>
    </location>
</feature>
<name>A0A2T0QF83_9ACTN</name>
<dbReference type="InterPro" id="IPR050267">
    <property type="entry name" value="Anti-sigma-factor_SerPK"/>
</dbReference>
<dbReference type="AlphaFoldDB" id="A0A2T0QF83"/>
<dbReference type="Pfam" id="PF13581">
    <property type="entry name" value="HATPase_c_2"/>
    <property type="match status" value="1"/>
</dbReference>
<sequence length="188" mass="20288">MDSGWMSGTATSDSHVGCATTVKESTELPRHPYEHRAPAPEPRVPAPAAETASCPLRPVLESVKTARGFTADTLRRWGLSHLSDDLTLVVSELVTNALRHGVGLERGTRSGPLAAPVLGRPIELSLLREDSQVMCTVRDPSDRTPVEKSPDFINETGRGLYLVSSFSQEWGCTPLEHGGKVVWAVVGH</sequence>
<feature type="domain" description="Histidine kinase/HSP90-like ATPase" evidence="3">
    <location>
        <begin position="60"/>
        <end position="184"/>
    </location>
</feature>
<dbReference type="PANTHER" id="PTHR35526">
    <property type="entry name" value="ANTI-SIGMA-F FACTOR RSBW-RELATED"/>
    <property type="match status" value="1"/>
</dbReference>
<gene>
    <name evidence="4" type="ORF">CLV72_1011192</name>
</gene>
<keyword evidence="4" id="KW-0418">Kinase</keyword>
<keyword evidence="5" id="KW-1185">Reference proteome</keyword>
<dbReference type="GO" id="GO:0004674">
    <property type="term" value="F:protein serine/threonine kinase activity"/>
    <property type="evidence" value="ECO:0007669"/>
    <property type="project" value="UniProtKB-KW"/>
</dbReference>
<dbReference type="InterPro" id="IPR003594">
    <property type="entry name" value="HATPase_dom"/>
</dbReference>
<keyword evidence="4" id="KW-0808">Transferase</keyword>
<dbReference type="Gene3D" id="3.30.565.10">
    <property type="entry name" value="Histidine kinase-like ATPase, C-terminal domain"/>
    <property type="match status" value="1"/>
</dbReference>
<protein>
    <submittedName>
        <fullName evidence="4">Anti-sigma regulatory factor (Ser/Thr protein kinase)</fullName>
    </submittedName>
</protein>
<dbReference type="SUPFAM" id="SSF55874">
    <property type="entry name" value="ATPase domain of HSP90 chaperone/DNA topoisomerase II/histidine kinase"/>
    <property type="match status" value="1"/>
</dbReference>
<accession>A0A2T0QF83</accession>
<dbReference type="InterPro" id="IPR036890">
    <property type="entry name" value="HATPase_C_sf"/>
</dbReference>
<reference evidence="4 5" key="1">
    <citation type="submission" date="2018-03" db="EMBL/GenBank/DDBJ databases">
        <title>Genomic Encyclopedia of Archaeal and Bacterial Type Strains, Phase II (KMG-II): from individual species to whole genera.</title>
        <authorList>
            <person name="Goeker M."/>
        </authorList>
    </citation>
    <scope>NUCLEOTIDE SEQUENCE [LARGE SCALE GENOMIC DNA]</scope>
    <source>
        <strain evidence="4 5">DSM 45601</strain>
    </source>
</reference>
<dbReference type="EMBL" id="PVZC01000001">
    <property type="protein sequence ID" value="PRY02589.1"/>
    <property type="molecule type" value="Genomic_DNA"/>
</dbReference>